<dbReference type="SUPFAM" id="SSF55753">
    <property type="entry name" value="Actin depolymerizing proteins"/>
    <property type="match status" value="1"/>
</dbReference>
<dbReference type="PROSITE" id="PS51263">
    <property type="entry name" value="ADF_H"/>
    <property type="match status" value="1"/>
</dbReference>
<dbReference type="Pfam" id="PF00241">
    <property type="entry name" value="Cofilin_ADF"/>
    <property type="match status" value="1"/>
</dbReference>
<dbReference type="InParanoid" id="A0A151ZJW0"/>
<sequence>MVSVANREEINKQLTHFRRADNEDEFIIIGYKDANTLQYKTSGKGVKNLVATLQDNEFCYVLIRLQYTEGDVGFKEGVIGGKANFRDVFMTYIGKSVGIIEKGKKNSHIGDAKALLQPFHAELTAINKANITEASIKDRANPLSGSHVID</sequence>
<dbReference type="GO" id="GO:0030864">
    <property type="term" value="C:cortical actin cytoskeleton"/>
    <property type="evidence" value="ECO:0007669"/>
    <property type="project" value="TreeGrafter"/>
</dbReference>
<name>A0A151ZJW0_TIELA</name>
<dbReference type="OMA" id="WTGPKVG"/>
<dbReference type="PANTHER" id="PTHR10829">
    <property type="entry name" value="CORTACTIN AND DREBRIN"/>
    <property type="match status" value="1"/>
</dbReference>
<protein>
    <recommendedName>
        <fullName evidence="1">ADF-H domain-containing protein</fullName>
    </recommendedName>
</protein>
<dbReference type="InterPro" id="IPR029006">
    <property type="entry name" value="ADF-H/Gelsolin-like_dom_sf"/>
</dbReference>
<dbReference type="GO" id="GO:0030427">
    <property type="term" value="C:site of polarized growth"/>
    <property type="evidence" value="ECO:0007669"/>
    <property type="project" value="TreeGrafter"/>
</dbReference>
<dbReference type="GO" id="GO:0051015">
    <property type="term" value="F:actin filament binding"/>
    <property type="evidence" value="ECO:0007669"/>
    <property type="project" value="TreeGrafter"/>
</dbReference>
<accession>A0A151ZJW0</accession>
<gene>
    <name evidence="2" type="ORF">DLAC_04530</name>
</gene>
<evidence type="ECO:0000313" key="3">
    <source>
        <dbReference type="Proteomes" id="UP000076078"/>
    </source>
</evidence>
<dbReference type="EMBL" id="LODT01000022">
    <property type="protein sequence ID" value="KYQ94236.1"/>
    <property type="molecule type" value="Genomic_DNA"/>
</dbReference>
<comment type="caution">
    <text evidence="2">The sequence shown here is derived from an EMBL/GenBank/DDBJ whole genome shotgun (WGS) entry which is preliminary data.</text>
</comment>
<feature type="domain" description="ADF-H" evidence="1">
    <location>
        <begin position="1"/>
        <end position="141"/>
    </location>
</feature>
<proteinExistence type="predicted"/>
<dbReference type="Proteomes" id="UP000076078">
    <property type="component" value="Unassembled WGS sequence"/>
</dbReference>
<dbReference type="FunCoup" id="A0A151ZJW0">
    <property type="interactions" value="9"/>
</dbReference>
<dbReference type="PANTHER" id="PTHR10829:SF20">
    <property type="entry name" value="ADF-H DOMAIN-CONTAINING PROTEIN"/>
    <property type="match status" value="1"/>
</dbReference>
<dbReference type="FunFam" id="3.40.20.10:FF:000092">
    <property type="entry name" value="Uncharacterized protein"/>
    <property type="match status" value="1"/>
</dbReference>
<dbReference type="GO" id="GO:0005884">
    <property type="term" value="C:actin filament"/>
    <property type="evidence" value="ECO:0007669"/>
    <property type="project" value="TreeGrafter"/>
</dbReference>
<organism evidence="2 3">
    <name type="scientific">Tieghemostelium lacteum</name>
    <name type="common">Slime mold</name>
    <name type="synonym">Dictyostelium lacteum</name>
    <dbReference type="NCBI Taxonomy" id="361077"/>
    <lineage>
        <taxon>Eukaryota</taxon>
        <taxon>Amoebozoa</taxon>
        <taxon>Evosea</taxon>
        <taxon>Eumycetozoa</taxon>
        <taxon>Dictyostelia</taxon>
        <taxon>Dictyosteliales</taxon>
        <taxon>Raperosteliaceae</taxon>
        <taxon>Tieghemostelium</taxon>
    </lineage>
</organism>
<dbReference type="InterPro" id="IPR002108">
    <property type="entry name" value="ADF-H"/>
</dbReference>
<keyword evidence="3" id="KW-1185">Reference proteome</keyword>
<dbReference type="GO" id="GO:0030833">
    <property type="term" value="P:regulation of actin filament polymerization"/>
    <property type="evidence" value="ECO:0007669"/>
    <property type="project" value="TreeGrafter"/>
</dbReference>
<dbReference type="AlphaFoldDB" id="A0A151ZJW0"/>
<dbReference type="OrthoDB" id="5971719at2759"/>
<evidence type="ECO:0000259" key="1">
    <source>
        <dbReference type="PROSITE" id="PS51263"/>
    </source>
</evidence>
<reference evidence="2 3" key="1">
    <citation type="submission" date="2015-12" db="EMBL/GenBank/DDBJ databases">
        <title>Dictyostelia acquired genes for synthesis and detection of signals that induce cell-type specialization by lateral gene transfer from prokaryotes.</title>
        <authorList>
            <person name="Gloeckner G."/>
            <person name="Schaap P."/>
        </authorList>
    </citation>
    <scope>NUCLEOTIDE SEQUENCE [LARGE SCALE GENOMIC DNA]</scope>
    <source>
        <strain evidence="2 3">TK</strain>
    </source>
</reference>
<evidence type="ECO:0000313" key="2">
    <source>
        <dbReference type="EMBL" id="KYQ94236.1"/>
    </source>
</evidence>
<dbReference type="Gene3D" id="3.40.20.10">
    <property type="entry name" value="Severin"/>
    <property type="match status" value="1"/>
</dbReference>